<dbReference type="GO" id="GO:0030288">
    <property type="term" value="C:outer membrane-bounded periplasmic space"/>
    <property type="evidence" value="ECO:0007669"/>
    <property type="project" value="TreeGrafter"/>
</dbReference>
<name>A0A537KC85_9BACT</name>
<evidence type="ECO:0000256" key="2">
    <source>
        <dbReference type="ARBA" id="ARBA00007639"/>
    </source>
</evidence>
<dbReference type="InterPro" id="IPR050555">
    <property type="entry name" value="Bact_Solute-Bind_Prot2"/>
</dbReference>
<organism evidence="4 5">
    <name type="scientific">Candidatus Segetimicrobium genomatis</name>
    <dbReference type="NCBI Taxonomy" id="2569760"/>
    <lineage>
        <taxon>Bacteria</taxon>
        <taxon>Bacillati</taxon>
        <taxon>Candidatus Sysuimicrobiota</taxon>
        <taxon>Candidatus Sysuimicrobiia</taxon>
        <taxon>Candidatus Sysuimicrobiales</taxon>
        <taxon>Candidatus Segetimicrobiaceae</taxon>
        <taxon>Candidatus Segetimicrobium</taxon>
    </lineage>
</organism>
<evidence type="ECO:0000259" key="3">
    <source>
        <dbReference type="Pfam" id="PF13407"/>
    </source>
</evidence>
<dbReference type="EMBL" id="VBAK01000037">
    <property type="protein sequence ID" value="TMI93142.1"/>
    <property type="molecule type" value="Genomic_DNA"/>
</dbReference>
<protein>
    <submittedName>
        <fullName evidence="4">Sugar ABC transporter substrate-binding protein</fullName>
    </submittedName>
</protein>
<dbReference type="InterPro" id="IPR025997">
    <property type="entry name" value="SBP_2_dom"/>
</dbReference>
<dbReference type="AlphaFoldDB" id="A0A537KC85"/>
<dbReference type="GO" id="GO:0030246">
    <property type="term" value="F:carbohydrate binding"/>
    <property type="evidence" value="ECO:0007669"/>
    <property type="project" value="TreeGrafter"/>
</dbReference>
<evidence type="ECO:0000256" key="1">
    <source>
        <dbReference type="ARBA" id="ARBA00004196"/>
    </source>
</evidence>
<dbReference type="Pfam" id="PF13407">
    <property type="entry name" value="Peripla_BP_4"/>
    <property type="match status" value="1"/>
</dbReference>
<sequence length="355" mass="37720">MLSRTGRMSRCVQGVAENHREGGGMMMQDVWRRLGIGLVTLVLIGSLAGALPARAAKVLTFAVVPKAINNPFFNDVRRGCEAEARKLGIRCEYTGPTVTEIQPQIQVLEALIQRHVDGMAISAVDGKAVVPVIKRAMAAGIPVVMFDADAAPGSGRLAFIGTNNYRGGVALGRAFAKGLPAGGRYAIITGGLGAENLNDRIRGVHDGLKEAGVAEKFMEVSGSPFPCNDDINRAVQLIEQAITAHPDLSGVVAVGGWPLFAPEALKQALKSKVEAMKSGKFAMVSFDTLKPELQLLKAGYVTTLVGQRPYKMGADSMDALYDYLTKKVTPKDPTDTGLDIVDRSNVDRFLANAGG</sequence>
<dbReference type="Proteomes" id="UP000318509">
    <property type="component" value="Unassembled WGS sequence"/>
</dbReference>
<dbReference type="InterPro" id="IPR028082">
    <property type="entry name" value="Peripla_BP_I"/>
</dbReference>
<evidence type="ECO:0000313" key="4">
    <source>
        <dbReference type="EMBL" id="TMI93142.1"/>
    </source>
</evidence>
<accession>A0A537KC85</accession>
<dbReference type="CDD" id="cd06314">
    <property type="entry name" value="PBP1_tmGBP"/>
    <property type="match status" value="1"/>
</dbReference>
<dbReference type="PANTHER" id="PTHR30036">
    <property type="entry name" value="D-XYLOSE-BINDING PERIPLASMIC PROTEIN"/>
    <property type="match status" value="1"/>
</dbReference>
<comment type="caution">
    <text evidence="4">The sequence shown here is derived from an EMBL/GenBank/DDBJ whole genome shotgun (WGS) entry which is preliminary data.</text>
</comment>
<comment type="similarity">
    <text evidence="2">Belongs to the bacterial solute-binding protein 2 family.</text>
</comment>
<evidence type="ECO:0000313" key="5">
    <source>
        <dbReference type="Proteomes" id="UP000318509"/>
    </source>
</evidence>
<proteinExistence type="inferred from homology"/>
<comment type="subcellular location">
    <subcellularLocation>
        <location evidence="1">Cell envelope</location>
    </subcellularLocation>
</comment>
<dbReference type="Gene3D" id="3.40.50.2300">
    <property type="match status" value="2"/>
</dbReference>
<feature type="domain" description="Periplasmic binding protein" evidence="3">
    <location>
        <begin position="61"/>
        <end position="327"/>
    </location>
</feature>
<dbReference type="PANTHER" id="PTHR30036:SF7">
    <property type="entry name" value="ABC TRANSPORTER PERIPLASMIC-BINDING PROTEIN YPHF"/>
    <property type="match status" value="1"/>
</dbReference>
<reference evidence="4 5" key="1">
    <citation type="journal article" date="2019" name="Nat. Microbiol.">
        <title>Mediterranean grassland soil C-N compound turnover is dependent on rainfall and depth, and is mediated by genomically divergent microorganisms.</title>
        <authorList>
            <person name="Diamond S."/>
            <person name="Andeer P.F."/>
            <person name="Li Z."/>
            <person name="Crits-Christoph A."/>
            <person name="Burstein D."/>
            <person name="Anantharaman K."/>
            <person name="Lane K.R."/>
            <person name="Thomas B.C."/>
            <person name="Pan C."/>
            <person name="Northen T.R."/>
            <person name="Banfield J.F."/>
        </authorList>
    </citation>
    <scope>NUCLEOTIDE SEQUENCE [LARGE SCALE GENOMIC DNA]</scope>
    <source>
        <strain evidence="4">NP_3</strain>
    </source>
</reference>
<gene>
    <name evidence="4" type="ORF">E6H00_01670</name>
</gene>
<dbReference type="SUPFAM" id="SSF53822">
    <property type="entry name" value="Periplasmic binding protein-like I"/>
    <property type="match status" value="1"/>
</dbReference>